<dbReference type="Gene3D" id="3.40.50.1820">
    <property type="entry name" value="alpha/beta hydrolase"/>
    <property type="match status" value="1"/>
</dbReference>
<feature type="region of interest" description="Disordered" evidence="1">
    <location>
        <begin position="460"/>
        <end position="483"/>
    </location>
</feature>
<dbReference type="EMBL" id="GBEZ01026265">
    <property type="protein sequence ID" value="JAC60927.1"/>
    <property type="molecule type" value="Transcribed_RNA"/>
</dbReference>
<evidence type="ECO:0000313" key="2">
    <source>
        <dbReference type="EMBL" id="JAC60927.1"/>
    </source>
</evidence>
<sequence>MAASAKAFHLQPEAVDLVLSGLVQHVLVALPQNLTQAAGIRPNVSDRFGPKCLWVGRMRHLCLLLRSEGLRKATDPRFIRDSLRQQAQQCQSSPVSGKGELIKLLVHLIELPSKKLEALARGVVAVQKFFRHRRSRMRRRKETAEEMDLAAMQLLQTAFQNVPTKGYVIYLCGSTGIVGDSFRYLRMMAGMGYVVLAPDMMVSAAVKGSTLRTRQPKACMLLDSAASDYWSKTSLYADNSACAGEMVYSSKADSFMSNPEDFNRMYSNIITLRQAELAHVLRLLPLSMRRLGVTLIGSSEGAVVLSSFQDEPFADIINGRVILAYPCEPNYWTYFRPEDAGIAGDAAIPTLNLVGCDDQYFGRRDSVAAMVAQMSGLPPVRGHALEAMAERGCTHGLVCHFEGAVHTLLKTHDSVVREVLATAAHLPQPPGAVGARPASSLAHPPVPAARELRLPRRVRAVLRPEEPAGGRGGGPPQGAARAH</sequence>
<dbReference type="InterPro" id="IPR029058">
    <property type="entry name" value="AB_hydrolase_fold"/>
</dbReference>
<feature type="region of interest" description="Disordered" evidence="1">
    <location>
        <begin position="427"/>
        <end position="448"/>
    </location>
</feature>
<proteinExistence type="predicted"/>
<organism evidence="2">
    <name type="scientific">Tetraselmis sp. GSL018</name>
    <dbReference type="NCBI Taxonomy" id="582737"/>
    <lineage>
        <taxon>Eukaryota</taxon>
        <taxon>Viridiplantae</taxon>
        <taxon>Chlorophyta</taxon>
        <taxon>core chlorophytes</taxon>
        <taxon>Chlorodendrophyceae</taxon>
        <taxon>Chlorodendrales</taxon>
        <taxon>Chlorodendraceae</taxon>
        <taxon>Tetraselmis</taxon>
    </lineage>
</organism>
<gene>
    <name evidence="2" type="ORF">TSPGSL018_27618</name>
</gene>
<name>A0A061QJW8_9CHLO</name>
<dbReference type="AlphaFoldDB" id="A0A061QJW8"/>
<accession>A0A061QJW8</accession>
<protein>
    <submittedName>
        <fullName evidence="2">Uncharacterized protein</fullName>
    </submittedName>
</protein>
<evidence type="ECO:0000256" key="1">
    <source>
        <dbReference type="SAM" id="MobiDB-lite"/>
    </source>
</evidence>
<reference evidence="2" key="1">
    <citation type="submission" date="2014-05" db="EMBL/GenBank/DDBJ databases">
        <title>The transcriptome of the halophilic microalga Tetraselmis sp. GSL018 isolated from the Great Salt Lake, Utah.</title>
        <authorList>
            <person name="Jinkerson R.E."/>
            <person name="D'Adamo S."/>
            <person name="Posewitz M.C."/>
        </authorList>
    </citation>
    <scope>NUCLEOTIDE SEQUENCE</scope>
    <source>
        <strain evidence="2">GSL018</strain>
    </source>
</reference>